<evidence type="ECO:0000313" key="2">
    <source>
        <dbReference type="Proteomes" id="UP001221142"/>
    </source>
</evidence>
<proteinExistence type="predicted"/>
<comment type="caution">
    <text evidence="1">The sequence shown here is derived from an EMBL/GenBank/DDBJ whole genome shotgun (WGS) entry which is preliminary data.</text>
</comment>
<protein>
    <submittedName>
        <fullName evidence="1">Uncharacterized protein</fullName>
    </submittedName>
</protein>
<organism evidence="1 2">
    <name type="scientific">Roridomyces roridus</name>
    <dbReference type="NCBI Taxonomy" id="1738132"/>
    <lineage>
        <taxon>Eukaryota</taxon>
        <taxon>Fungi</taxon>
        <taxon>Dikarya</taxon>
        <taxon>Basidiomycota</taxon>
        <taxon>Agaricomycotina</taxon>
        <taxon>Agaricomycetes</taxon>
        <taxon>Agaricomycetidae</taxon>
        <taxon>Agaricales</taxon>
        <taxon>Marasmiineae</taxon>
        <taxon>Mycenaceae</taxon>
        <taxon>Roridomyces</taxon>
    </lineage>
</organism>
<name>A0AAD7FES0_9AGAR</name>
<sequence>MPMNPFTQGCWPTCTENNSTSDAGTVPQPSLLGALPFSSPFLSSLEAQTSFTSFRFTSFNPTILNSTFLRQSDLRPYFRVWTDHRPAKEGFTMVNDEDKKPVIIVEWAPEDGGGPIVEVRDVVSKRRTGDWLVLSDDKSYRTMRALDKTFIWTPQGENLCLYAPGLGTPELFARVSRTEDSVYLDLTAGAVRIGLLPVCVAATLLLQCGRKID</sequence>
<keyword evidence="2" id="KW-1185">Reference proteome</keyword>
<feature type="non-terminal residue" evidence="1">
    <location>
        <position position="213"/>
    </location>
</feature>
<reference evidence="1" key="1">
    <citation type="submission" date="2023-03" db="EMBL/GenBank/DDBJ databases">
        <title>Massive genome expansion in bonnet fungi (Mycena s.s.) driven by repeated elements and novel gene families across ecological guilds.</title>
        <authorList>
            <consortium name="Lawrence Berkeley National Laboratory"/>
            <person name="Harder C.B."/>
            <person name="Miyauchi S."/>
            <person name="Viragh M."/>
            <person name="Kuo A."/>
            <person name="Thoen E."/>
            <person name="Andreopoulos B."/>
            <person name="Lu D."/>
            <person name="Skrede I."/>
            <person name="Drula E."/>
            <person name="Henrissat B."/>
            <person name="Morin E."/>
            <person name="Kohler A."/>
            <person name="Barry K."/>
            <person name="LaButti K."/>
            <person name="Morin E."/>
            <person name="Salamov A."/>
            <person name="Lipzen A."/>
            <person name="Mereny Z."/>
            <person name="Hegedus B."/>
            <person name="Baldrian P."/>
            <person name="Stursova M."/>
            <person name="Weitz H."/>
            <person name="Taylor A."/>
            <person name="Grigoriev I.V."/>
            <person name="Nagy L.G."/>
            <person name="Martin F."/>
            <person name="Kauserud H."/>
        </authorList>
    </citation>
    <scope>NUCLEOTIDE SEQUENCE</scope>
    <source>
        <strain evidence="1">9284</strain>
    </source>
</reference>
<evidence type="ECO:0000313" key="1">
    <source>
        <dbReference type="EMBL" id="KAJ7614428.1"/>
    </source>
</evidence>
<gene>
    <name evidence="1" type="ORF">FB45DRAFT_802331</name>
</gene>
<dbReference type="EMBL" id="JARKIF010000026">
    <property type="protein sequence ID" value="KAJ7614428.1"/>
    <property type="molecule type" value="Genomic_DNA"/>
</dbReference>
<accession>A0AAD7FES0</accession>
<dbReference type="Proteomes" id="UP001221142">
    <property type="component" value="Unassembled WGS sequence"/>
</dbReference>
<dbReference type="AlphaFoldDB" id="A0AAD7FES0"/>